<feature type="non-terminal residue" evidence="2">
    <location>
        <position position="1"/>
    </location>
</feature>
<reference evidence="2 3" key="1">
    <citation type="submission" date="2024-05" db="EMBL/GenBank/DDBJ databases">
        <title>Genome sequencing and assembly of Indian major carp, Cirrhinus mrigala (Hamilton, 1822).</title>
        <authorList>
            <person name="Mohindra V."/>
            <person name="Chowdhury L.M."/>
            <person name="Lal K."/>
            <person name="Jena J.K."/>
        </authorList>
    </citation>
    <scope>NUCLEOTIDE SEQUENCE [LARGE SCALE GENOMIC DNA]</scope>
    <source>
        <strain evidence="2">CM1030</strain>
        <tissue evidence="2">Blood</tissue>
    </source>
</reference>
<evidence type="ECO:0000256" key="1">
    <source>
        <dbReference type="SAM" id="MobiDB-lite"/>
    </source>
</evidence>
<feature type="compositionally biased region" description="Polar residues" evidence="1">
    <location>
        <begin position="94"/>
        <end position="103"/>
    </location>
</feature>
<protein>
    <submittedName>
        <fullName evidence="2">Uncharacterized protein</fullName>
    </submittedName>
</protein>
<feature type="non-terminal residue" evidence="2">
    <location>
        <position position="170"/>
    </location>
</feature>
<proteinExistence type="predicted"/>
<dbReference type="AlphaFoldDB" id="A0ABD0N9A6"/>
<evidence type="ECO:0000313" key="2">
    <source>
        <dbReference type="EMBL" id="KAL0158663.1"/>
    </source>
</evidence>
<organism evidence="2 3">
    <name type="scientific">Cirrhinus mrigala</name>
    <name type="common">Mrigala</name>
    <dbReference type="NCBI Taxonomy" id="683832"/>
    <lineage>
        <taxon>Eukaryota</taxon>
        <taxon>Metazoa</taxon>
        <taxon>Chordata</taxon>
        <taxon>Craniata</taxon>
        <taxon>Vertebrata</taxon>
        <taxon>Euteleostomi</taxon>
        <taxon>Actinopterygii</taxon>
        <taxon>Neopterygii</taxon>
        <taxon>Teleostei</taxon>
        <taxon>Ostariophysi</taxon>
        <taxon>Cypriniformes</taxon>
        <taxon>Cyprinidae</taxon>
        <taxon>Labeoninae</taxon>
        <taxon>Labeonini</taxon>
        <taxon>Cirrhinus</taxon>
    </lineage>
</organism>
<feature type="region of interest" description="Disordered" evidence="1">
    <location>
        <begin position="139"/>
        <end position="170"/>
    </location>
</feature>
<evidence type="ECO:0000313" key="3">
    <source>
        <dbReference type="Proteomes" id="UP001529510"/>
    </source>
</evidence>
<keyword evidence="3" id="KW-1185">Reference proteome</keyword>
<sequence length="170" mass="18644">KKQLGNMQRLRKQGEKREKTSLDLAKLQNEKNVLKKTDKGFAKILQDQRNDKGKMSSPEHVTVQKTRQKESWAARLSSTFASPPSIEKMRSGEKLTTNLRSNATPLRSLSISPIEVDSPPLQSLSSLKGIQTSSLCKTPGNKAAVKLPSHSITPVSTTSRGSKQNPPAAQ</sequence>
<feature type="region of interest" description="Disordered" evidence="1">
    <location>
        <begin position="46"/>
        <end position="103"/>
    </location>
</feature>
<comment type="caution">
    <text evidence="2">The sequence shown here is derived from an EMBL/GenBank/DDBJ whole genome shotgun (WGS) entry which is preliminary data.</text>
</comment>
<feature type="compositionally biased region" description="Polar residues" evidence="1">
    <location>
        <begin position="150"/>
        <end position="170"/>
    </location>
</feature>
<dbReference type="Proteomes" id="UP001529510">
    <property type="component" value="Unassembled WGS sequence"/>
</dbReference>
<name>A0ABD0N9A6_CIRMR</name>
<feature type="region of interest" description="Disordered" evidence="1">
    <location>
        <begin position="1"/>
        <end position="21"/>
    </location>
</feature>
<feature type="compositionally biased region" description="Basic and acidic residues" evidence="1">
    <location>
        <begin position="12"/>
        <end position="21"/>
    </location>
</feature>
<accession>A0ABD0N9A6</accession>
<gene>
    <name evidence="2" type="ORF">M9458_046739</name>
</gene>
<dbReference type="EMBL" id="JAMKFB020000023">
    <property type="protein sequence ID" value="KAL0158663.1"/>
    <property type="molecule type" value="Genomic_DNA"/>
</dbReference>